<evidence type="ECO:0000313" key="1">
    <source>
        <dbReference type="EMBL" id="VDK49665.1"/>
    </source>
</evidence>
<dbReference type="EMBL" id="UYRV01003010">
    <property type="protein sequence ID" value="VDK49665.1"/>
    <property type="molecule type" value="Genomic_DNA"/>
</dbReference>
<dbReference type="AlphaFoldDB" id="A0A3P6R8B0"/>
<sequence length="69" mass="7508">MDISGIAKTSKTSRLKSHELKPEQCMFLDDLGINLKAARALGITTIKVTSPPEAADEVRNALRGLFKLP</sequence>
<dbReference type="OrthoDB" id="408373at2759"/>
<dbReference type="Proteomes" id="UP000271889">
    <property type="component" value="Unassembled WGS sequence"/>
</dbReference>
<organism evidence="1 2">
    <name type="scientific">Cylicostephanus goldi</name>
    <name type="common">Nematode worm</name>
    <dbReference type="NCBI Taxonomy" id="71465"/>
    <lineage>
        <taxon>Eukaryota</taxon>
        <taxon>Metazoa</taxon>
        <taxon>Ecdysozoa</taxon>
        <taxon>Nematoda</taxon>
        <taxon>Chromadorea</taxon>
        <taxon>Rhabditida</taxon>
        <taxon>Rhabditina</taxon>
        <taxon>Rhabditomorpha</taxon>
        <taxon>Strongyloidea</taxon>
        <taxon>Strongylidae</taxon>
        <taxon>Cylicostephanus</taxon>
    </lineage>
</organism>
<accession>A0A3P6R8B0</accession>
<dbReference type="InterPro" id="IPR023214">
    <property type="entry name" value="HAD_sf"/>
</dbReference>
<gene>
    <name evidence="1" type="ORF">CGOC_LOCUS1573</name>
</gene>
<dbReference type="Gene3D" id="3.40.50.1000">
    <property type="entry name" value="HAD superfamily/HAD-like"/>
    <property type="match status" value="1"/>
</dbReference>
<protein>
    <submittedName>
        <fullName evidence="1">Uncharacterized protein</fullName>
    </submittedName>
</protein>
<keyword evidence="2" id="KW-1185">Reference proteome</keyword>
<dbReference type="PANTHER" id="PTHR47829:SF1">
    <property type="entry name" value="HAD FAMILY PHOSPHATASE"/>
    <property type="match status" value="1"/>
</dbReference>
<dbReference type="SUPFAM" id="SSF56784">
    <property type="entry name" value="HAD-like"/>
    <property type="match status" value="1"/>
</dbReference>
<dbReference type="PANTHER" id="PTHR47829">
    <property type="entry name" value="HYDROLASE, PUTATIVE (AFU_ORTHOLOGUE AFUA_1G12880)-RELATED"/>
    <property type="match status" value="1"/>
</dbReference>
<dbReference type="InterPro" id="IPR052898">
    <property type="entry name" value="ACAD10-like"/>
</dbReference>
<name>A0A3P6R8B0_CYLGO</name>
<proteinExistence type="predicted"/>
<dbReference type="InterPro" id="IPR036412">
    <property type="entry name" value="HAD-like_sf"/>
</dbReference>
<reference evidence="1 2" key="1">
    <citation type="submission" date="2018-11" db="EMBL/GenBank/DDBJ databases">
        <authorList>
            <consortium name="Pathogen Informatics"/>
        </authorList>
    </citation>
    <scope>NUCLEOTIDE SEQUENCE [LARGE SCALE GENOMIC DNA]</scope>
</reference>
<evidence type="ECO:0000313" key="2">
    <source>
        <dbReference type="Proteomes" id="UP000271889"/>
    </source>
</evidence>